<dbReference type="EMBL" id="QEAN01000572">
    <property type="protein sequence ID" value="TPX32386.1"/>
    <property type="molecule type" value="Genomic_DNA"/>
</dbReference>
<keyword evidence="3" id="KW-1185">Reference proteome</keyword>
<accession>A0A507C364</accession>
<dbReference type="AlphaFoldDB" id="A0A507C364"/>
<evidence type="ECO:0000313" key="1">
    <source>
        <dbReference type="EMBL" id="TPX32386.1"/>
    </source>
</evidence>
<proteinExistence type="predicted"/>
<dbReference type="Proteomes" id="UP000317494">
    <property type="component" value="Unassembled WGS sequence"/>
</dbReference>
<evidence type="ECO:0000313" key="3">
    <source>
        <dbReference type="Proteomes" id="UP000317494"/>
    </source>
</evidence>
<evidence type="ECO:0000313" key="2">
    <source>
        <dbReference type="EMBL" id="TPX39272.1"/>
    </source>
</evidence>
<dbReference type="OrthoDB" id="1939598at2759"/>
<gene>
    <name evidence="2" type="ORF">SeLEV6574_g07342</name>
    <name evidence="1" type="ORF">SeMB42_g07621</name>
</gene>
<reference evidence="3 4" key="1">
    <citation type="journal article" date="2019" name="Sci. Rep.">
        <title>Comparative genomics of chytrid fungi reveal insights into the obligate biotrophic and pathogenic lifestyle of Synchytrium endobioticum.</title>
        <authorList>
            <person name="van de Vossenberg B.T.L.H."/>
            <person name="Warris S."/>
            <person name="Nguyen H.D.T."/>
            <person name="van Gent-Pelzer M.P.E."/>
            <person name="Joly D.L."/>
            <person name="van de Geest H.C."/>
            <person name="Bonants P.J.M."/>
            <person name="Smith D.S."/>
            <person name="Levesque C.A."/>
            <person name="van der Lee T.A.J."/>
        </authorList>
    </citation>
    <scope>NUCLEOTIDE SEQUENCE [LARGE SCALE GENOMIC DNA]</scope>
    <source>
        <strain evidence="2 4">LEV6574</strain>
        <strain evidence="1 3">MB42</strain>
    </source>
</reference>
<sequence>MYVDLLERKVKEYEMEIKWLRNVLTERDGAKTLHDIYKESGLVLTNGVLPAAADPSAVMVLSLSSISSPSSACNAPNLVTQLSIQTALLPETSPTSQLPKTEGQINWSLK</sequence>
<dbReference type="EMBL" id="QEAM01000506">
    <property type="protein sequence ID" value="TPX39272.1"/>
    <property type="molecule type" value="Genomic_DNA"/>
</dbReference>
<dbReference type="VEuPathDB" id="FungiDB:SeMB42_g07621"/>
<name>A0A507C364_9FUNG</name>
<evidence type="ECO:0000313" key="4">
    <source>
        <dbReference type="Proteomes" id="UP000320475"/>
    </source>
</evidence>
<comment type="caution">
    <text evidence="1">The sequence shown here is derived from an EMBL/GenBank/DDBJ whole genome shotgun (WGS) entry which is preliminary data.</text>
</comment>
<organism evidence="1 3">
    <name type="scientific">Synchytrium endobioticum</name>
    <dbReference type="NCBI Taxonomy" id="286115"/>
    <lineage>
        <taxon>Eukaryota</taxon>
        <taxon>Fungi</taxon>
        <taxon>Fungi incertae sedis</taxon>
        <taxon>Chytridiomycota</taxon>
        <taxon>Chytridiomycota incertae sedis</taxon>
        <taxon>Chytridiomycetes</taxon>
        <taxon>Synchytriales</taxon>
        <taxon>Synchytriaceae</taxon>
        <taxon>Synchytrium</taxon>
    </lineage>
</organism>
<dbReference type="Proteomes" id="UP000320475">
    <property type="component" value="Unassembled WGS sequence"/>
</dbReference>
<dbReference type="STRING" id="286115.A0A507C364"/>
<protein>
    <submittedName>
        <fullName evidence="1">Uncharacterized protein</fullName>
    </submittedName>
</protein>